<gene>
    <name evidence="1" type="ORF">DPEC_G00164760</name>
</gene>
<dbReference type="Proteomes" id="UP001157502">
    <property type="component" value="Chromosome 13"/>
</dbReference>
<evidence type="ECO:0000313" key="1">
    <source>
        <dbReference type="EMBL" id="KAJ8002994.1"/>
    </source>
</evidence>
<name>A0ACC2GH70_DALPE</name>
<evidence type="ECO:0000313" key="2">
    <source>
        <dbReference type="Proteomes" id="UP001157502"/>
    </source>
</evidence>
<proteinExistence type="predicted"/>
<keyword evidence="2" id="KW-1185">Reference proteome</keyword>
<protein>
    <submittedName>
        <fullName evidence="1">Uncharacterized protein</fullName>
    </submittedName>
</protein>
<comment type="caution">
    <text evidence="1">The sequence shown here is derived from an EMBL/GenBank/DDBJ whole genome shotgun (WGS) entry which is preliminary data.</text>
</comment>
<sequence>MELKVWVDGVQRVVCGVTEATTCQEVVIALAQAIGECPLTCLSDPSVHVTKHQECPQGPTSNLPDSLTSAEFRALCSSVEASVAASVRASIADTVRTAVTDAIVPLSSSIDALRATVEAQGGRLKDVESGLSEYSDRLVRLEDTVSHLVKDNSRLRDKLDDLEFRSRRNNVRILNVPEKMELDDALTFVSSLLLEVLGPSGMLSSAPKLDRAHRLGSLPDDPTNARPRPLICCLHDFQDRERILRRRDKAQLFFRFEKIFIFPDMISSEKRATFLGVKRQLYDRKVRFSLRHPARLHVEHSGERLVFDSAGEAQKWRPTCASGNTRDSTTPGRTGRYTLMEKWRDTERHLAPHESPVASLNTWGQYAGDVQLILHRTGPSLTERPPSEGPPLWGPERGPHRQSLPPLTKLRHPSERSLRRREPRRKSLTFTGGPRGLRDILSGGRGGEGREAEAKRRFLLHGNGGNQNHIHAAAADAAPGGTVSPSMWAYRMEDLIRLVGLQRETLGILEKRLETYEAELQTWGVCGGEVGAEEIRGHGGLMEDIVRLERRLRKNQVEMEEEEFWASELQIEMESERQLQDRLEELRGRLQGTEVELGDRMALVQGVEAGLEEERLHKERQETQRVSEAEARGQMLRARMELKAQERQTVQLESSCRAVDRSLGQSCKRLQDMQYELEQLTKELRQVNLQQFIQQTGTKVTVLPAEPTEDVDGTTPTGHDLVPLSGSLKRPVPSHQMPGHLRVLHSPLTSGLNPEGIYV</sequence>
<reference evidence="1" key="1">
    <citation type="submission" date="2021-05" db="EMBL/GenBank/DDBJ databases">
        <authorList>
            <person name="Pan Q."/>
            <person name="Jouanno E."/>
            <person name="Zahm M."/>
            <person name="Klopp C."/>
            <person name="Cabau C."/>
            <person name="Louis A."/>
            <person name="Berthelot C."/>
            <person name="Parey E."/>
            <person name="Roest Crollius H."/>
            <person name="Montfort J."/>
            <person name="Robinson-Rechavi M."/>
            <person name="Bouchez O."/>
            <person name="Lampietro C."/>
            <person name="Lopez Roques C."/>
            <person name="Donnadieu C."/>
            <person name="Postlethwait J."/>
            <person name="Bobe J."/>
            <person name="Dillon D."/>
            <person name="Chandos A."/>
            <person name="von Hippel F."/>
            <person name="Guiguen Y."/>
        </authorList>
    </citation>
    <scope>NUCLEOTIDE SEQUENCE</scope>
    <source>
        <strain evidence="1">YG-Jan2019</strain>
    </source>
</reference>
<dbReference type="EMBL" id="CM055740">
    <property type="protein sequence ID" value="KAJ8002994.1"/>
    <property type="molecule type" value="Genomic_DNA"/>
</dbReference>
<organism evidence="1 2">
    <name type="scientific">Dallia pectoralis</name>
    <name type="common">Alaska blackfish</name>
    <dbReference type="NCBI Taxonomy" id="75939"/>
    <lineage>
        <taxon>Eukaryota</taxon>
        <taxon>Metazoa</taxon>
        <taxon>Chordata</taxon>
        <taxon>Craniata</taxon>
        <taxon>Vertebrata</taxon>
        <taxon>Euteleostomi</taxon>
        <taxon>Actinopterygii</taxon>
        <taxon>Neopterygii</taxon>
        <taxon>Teleostei</taxon>
        <taxon>Protacanthopterygii</taxon>
        <taxon>Esociformes</taxon>
        <taxon>Umbridae</taxon>
        <taxon>Dallia</taxon>
    </lineage>
</organism>
<accession>A0ACC2GH70</accession>